<dbReference type="SUPFAM" id="SSF55874">
    <property type="entry name" value="ATPase domain of HSP90 chaperone/DNA topoisomerase II/histidine kinase"/>
    <property type="match status" value="1"/>
</dbReference>
<evidence type="ECO:0000256" key="3">
    <source>
        <dbReference type="ARBA" id="ARBA00022553"/>
    </source>
</evidence>
<dbReference type="Gene3D" id="6.10.340.10">
    <property type="match status" value="1"/>
</dbReference>
<dbReference type="PANTHER" id="PTHR34220:SF7">
    <property type="entry name" value="SENSOR HISTIDINE KINASE YPDA"/>
    <property type="match status" value="1"/>
</dbReference>
<feature type="transmembrane region" description="Helical" evidence="8">
    <location>
        <begin position="298"/>
        <end position="319"/>
    </location>
</feature>
<keyword evidence="6 8" id="KW-0472">Membrane</keyword>
<organism evidence="10 11">
    <name type="scientific">Paenibacillus cookii</name>
    <dbReference type="NCBI Taxonomy" id="157839"/>
    <lineage>
        <taxon>Bacteria</taxon>
        <taxon>Bacillati</taxon>
        <taxon>Bacillota</taxon>
        <taxon>Bacilli</taxon>
        <taxon>Bacillales</taxon>
        <taxon>Paenibacillaceae</taxon>
        <taxon>Paenibacillus</taxon>
    </lineage>
</organism>
<keyword evidence="2" id="KW-1003">Cell membrane</keyword>
<name>A0ABQ4LXG2_9BACL</name>
<proteinExistence type="predicted"/>
<dbReference type="SMART" id="SM00387">
    <property type="entry name" value="HATPase_c"/>
    <property type="match status" value="1"/>
</dbReference>
<keyword evidence="3" id="KW-0597">Phosphoprotein</keyword>
<dbReference type="GO" id="GO:0016301">
    <property type="term" value="F:kinase activity"/>
    <property type="evidence" value="ECO:0007669"/>
    <property type="project" value="UniProtKB-KW"/>
</dbReference>
<dbReference type="SUPFAM" id="SSF158472">
    <property type="entry name" value="HAMP domain-like"/>
    <property type="match status" value="1"/>
</dbReference>
<dbReference type="Pfam" id="PF02518">
    <property type="entry name" value="HATPase_c"/>
    <property type="match status" value="1"/>
</dbReference>
<reference evidence="10 11" key="1">
    <citation type="submission" date="2021-03" db="EMBL/GenBank/DDBJ databases">
        <title>Antimicrobial resistance genes in bacteria isolated from Japanese honey, and their potential for conferring macrolide and lincosamide resistance in the American foulbrood pathogen Paenibacillus larvae.</title>
        <authorList>
            <person name="Okamoto M."/>
            <person name="Kumagai M."/>
            <person name="Kanamori H."/>
            <person name="Takamatsu D."/>
        </authorList>
    </citation>
    <scope>NUCLEOTIDE SEQUENCE [LARGE SCALE GENOMIC DNA]</scope>
    <source>
        <strain evidence="10 11">J21TS3</strain>
    </source>
</reference>
<gene>
    <name evidence="10" type="ORF">J21TS3_27860</name>
</gene>
<evidence type="ECO:0000256" key="8">
    <source>
        <dbReference type="SAM" id="Phobius"/>
    </source>
</evidence>
<keyword evidence="5 10" id="KW-0418">Kinase</keyword>
<evidence type="ECO:0000256" key="5">
    <source>
        <dbReference type="ARBA" id="ARBA00022777"/>
    </source>
</evidence>
<dbReference type="CDD" id="cd06225">
    <property type="entry name" value="HAMP"/>
    <property type="match status" value="1"/>
</dbReference>
<dbReference type="InterPro" id="IPR003660">
    <property type="entry name" value="HAMP_dom"/>
</dbReference>
<dbReference type="Pfam" id="PF06580">
    <property type="entry name" value="His_kinase"/>
    <property type="match status" value="1"/>
</dbReference>
<dbReference type="InterPro" id="IPR036890">
    <property type="entry name" value="HATPase_C_sf"/>
</dbReference>
<evidence type="ECO:0000256" key="6">
    <source>
        <dbReference type="ARBA" id="ARBA00023136"/>
    </source>
</evidence>
<dbReference type="InterPro" id="IPR050640">
    <property type="entry name" value="Bact_2-comp_sensor_kinase"/>
</dbReference>
<evidence type="ECO:0000256" key="7">
    <source>
        <dbReference type="SAM" id="Coils"/>
    </source>
</evidence>
<dbReference type="PANTHER" id="PTHR34220">
    <property type="entry name" value="SENSOR HISTIDINE KINASE YPDA"/>
    <property type="match status" value="1"/>
</dbReference>
<evidence type="ECO:0000313" key="11">
    <source>
        <dbReference type="Proteomes" id="UP000680638"/>
    </source>
</evidence>
<feature type="coiled-coil region" evidence="7">
    <location>
        <begin position="367"/>
        <end position="399"/>
    </location>
</feature>
<comment type="caution">
    <text evidence="10">The sequence shown here is derived from an EMBL/GenBank/DDBJ whole genome shotgun (WGS) entry which is preliminary data.</text>
</comment>
<evidence type="ECO:0000259" key="9">
    <source>
        <dbReference type="PROSITE" id="PS50885"/>
    </source>
</evidence>
<keyword evidence="4" id="KW-0808">Transferase</keyword>
<dbReference type="Gene3D" id="3.30.565.10">
    <property type="entry name" value="Histidine kinase-like ATPase, C-terminal domain"/>
    <property type="match status" value="1"/>
</dbReference>
<keyword evidence="11" id="KW-1185">Reference proteome</keyword>
<dbReference type="InterPro" id="IPR003594">
    <property type="entry name" value="HATPase_dom"/>
</dbReference>
<feature type="domain" description="HAMP" evidence="9">
    <location>
        <begin position="320"/>
        <end position="372"/>
    </location>
</feature>
<protein>
    <submittedName>
        <fullName evidence="10">Histidine kinase</fullName>
    </submittedName>
</protein>
<keyword evidence="8" id="KW-1133">Transmembrane helix</keyword>
<dbReference type="InterPro" id="IPR010559">
    <property type="entry name" value="Sig_transdc_His_kin_internal"/>
</dbReference>
<accession>A0ABQ4LXG2</accession>
<feature type="transmembrane region" description="Helical" evidence="8">
    <location>
        <begin position="21"/>
        <end position="41"/>
    </location>
</feature>
<keyword evidence="7" id="KW-0175">Coiled coil</keyword>
<dbReference type="PROSITE" id="PS50885">
    <property type="entry name" value="HAMP"/>
    <property type="match status" value="1"/>
</dbReference>
<sequence length="615" mass="71614">MLGKKIRFRKIVNDIPINLKFILIYLLGVLLPIAVIHLVFMDRMSELIKQREEQNLEVSLERARKDIHDFVDGGVAVSHALNTDKALYEILDRTYANPLDFYETFDEQLRNRVSSYIPVNNQILRIGIYTDNPTIVQGGNYQIIDQQVKNSEWYKLWERSKDSVLVAAYREAEASNSSVIAPYLSVIERMDYYDYYDRFEKLLRIDIDLRKIYDVIIRERDYLNLYLVNENDEIIMSADSGYQNAVSGAYPVFDLSDSEKNKDVHVVSIGTAKYVKGWKLIGITRGTRVSQAMRDMQWSVGLLAAVITLFTSVFIYIMLRSYNYRVKRLSRHMHKVTNEKFELIRMDEGQDEIGELIRNFNMMTSRINSLINNVYKLEIQKKSLEMEQVRAELNVLQSQMNPHFLFNTLNAILVVCTKHEYSEVTDIIKSLSKLLRRLLSWKEDLVTLEEEIRFTEMYLKIEKFRFRDKFEYRFDVDERVLNYKIPKMSIQPLVENACKHGIQAVDGQGLITVGAAIEGDRLHVSVSDNGKGMSAEKRNDIMKAIQIENVSGNSIGIRNVYRRLELYYDDLVRFDIQSRLDEGTEVLFDIPMKLLNQRDELAGGNEHALQSAVDR</sequence>
<evidence type="ECO:0000256" key="1">
    <source>
        <dbReference type="ARBA" id="ARBA00004651"/>
    </source>
</evidence>
<evidence type="ECO:0000256" key="4">
    <source>
        <dbReference type="ARBA" id="ARBA00022679"/>
    </source>
</evidence>
<keyword evidence="8" id="KW-0812">Transmembrane</keyword>
<dbReference type="RefSeq" id="WP_036707967.1">
    <property type="nucleotide sequence ID" value="NZ_BORW01000013.1"/>
</dbReference>
<evidence type="ECO:0000313" key="10">
    <source>
        <dbReference type="EMBL" id="GIO67965.1"/>
    </source>
</evidence>
<evidence type="ECO:0000256" key="2">
    <source>
        <dbReference type="ARBA" id="ARBA00022475"/>
    </source>
</evidence>
<dbReference type="Proteomes" id="UP000680638">
    <property type="component" value="Unassembled WGS sequence"/>
</dbReference>
<dbReference type="EMBL" id="BORW01000013">
    <property type="protein sequence ID" value="GIO67965.1"/>
    <property type="molecule type" value="Genomic_DNA"/>
</dbReference>
<comment type="subcellular location">
    <subcellularLocation>
        <location evidence="1">Cell membrane</location>
        <topology evidence="1">Multi-pass membrane protein</topology>
    </subcellularLocation>
</comment>